<evidence type="ECO:0000256" key="1">
    <source>
        <dbReference type="ARBA" id="ARBA00004071"/>
    </source>
</evidence>
<dbReference type="InterPro" id="IPR000933">
    <property type="entry name" value="Glyco_hydro_29"/>
</dbReference>
<comment type="similarity">
    <text evidence="2">Belongs to the glycosyl hydrolase 29 family.</text>
</comment>
<dbReference type="InterPro" id="IPR013780">
    <property type="entry name" value="Glyco_hydro_b"/>
</dbReference>
<keyword evidence="10" id="KW-1185">Reference proteome</keyword>
<dbReference type="InterPro" id="IPR031919">
    <property type="entry name" value="Fucosidase_C"/>
</dbReference>
<evidence type="ECO:0000256" key="5">
    <source>
        <dbReference type="ARBA" id="ARBA00022801"/>
    </source>
</evidence>
<keyword evidence="5" id="KW-0378">Hydrolase</keyword>
<dbReference type="InterPro" id="IPR057739">
    <property type="entry name" value="Glyco_hydro_29_N"/>
</dbReference>
<dbReference type="PRINTS" id="PR00741">
    <property type="entry name" value="GLHYDRLASE29"/>
</dbReference>
<dbReference type="GO" id="GO:0004560">
    <property type="term" value="F:alpha-L-fucosidase activity"/>
    <property type="evidence" value="ECO:0007669"/>
    <property type="project" value="UniProtKB-EC"/>
</dbReference>
<dbReference type="PANTHER" id="PTHR10030">
    <property type="entry name" value="ALPHA-L-FUCOSIDASE"/>
    <property type="match status" value="1"/>
</dbReference>
<protein>
    <recommendedName>
        <fullName evidence="3">alpha-L-fucosidase</fullName>
        <ecNumber evidence="3">3.2.1.51</ecNumber>
    </recommendedName>
</protein>
<reference evidence="9" key="1">
    <citation type="submission" date="2019-08" db="EMBL/GenBank/DDBJ databases">
        <title>The genome of the North American firefly Photinus pyralis.</title>
        <authorList>
            <consortium name="Photinus pyralis genome working group"/>
            <person name="Fallon T.R."/>
            <person name="Sander Lower S.E."/>
            <person name="Weng J.-K."/>
        </authorList>
    </citation>
    <scope>NUCLEOTIDE SEQUENCE</scope>
    <source>
        <strain evidence="9">TRF0915ILg1</strain>
        <tissue evidence="9">Whole body</tissue>
    </source>
</reference>
<keyword evidence="6" id="KW-0326">Glycosidase</keyword>
<dbReference type="SMART" id="SM00812">
    <property type="entry name" value="Alpha_L_fucos"/>
    <property type="match status" value="1"/>
</dbReference>
<evidence type="ECO:0000256" key="2">
    <source>
        <dbReference type="ARBA" id="ARBA00007951"/>
    </source>
</evidence>
<dbReference type="Pfam" id="PF01120">
    <property type="entry name" value="Alpha_L_fucos"/>
    <property type="match status" value="2"/>
</dbReference>
<comment type="caution">
    <text evidence="9">The sequence shown here is derived from an EMBL/GenBank/DDBJ whole genome shotgun (WGS) entry which is preliminary data.</text>
</comment>
<dbReference type="Gene3D" id="2.60.40.1180">
    <property type="entry name" value="Golgi alpha-mannosidase II"/>
    <property type="match status" value="1"/>
</dbReference>
<gene>
    <name evidence="9" type="ORF">ILUMI_18012</name>
</gene>
<proteinExistence type="inferred from homology"/>
<organism evidence="9 10">
    <name type="scientific">Ignelater luminosus</name>
    <name type="common">Cucubano</name>
    <name type="synonym">Pyrophorus luminosus</name>
    <dbReference type="NCBI Taxonomy" id="2038154"/>
    <lineage>
        <taxon>Eukaryota</taxon>
        <taxon>Metazoa</taxon>
        <taxon>Ecdysozoa</taxon>
        <taxon>Arthropoda</taxon>
        <taxon>Hexapoda</taxon>
        <taxon>Insecta</taxon>
        <taxon>Pterygota</taxon>
        <taxon>Neoptera</taxon>
        <taxon>Endopterygota</taxon>
        <taxon>Coleoptera</taxon>
        <taxon>Polyphaga</taxon>
        <taxon>Elateriformia</taxon>
        <taxon>Elateroidea</taxon>
        <taxon>Elateridae</taxon>
        <taxon>Agrypninae</taxon>
        <taxon>Pyrophorini</taxon>
        <taxon>Ignelater</taxon>
    </lineage>
</organism>
<feature type="domain" description="Glycoside hydrolase family 29 N-terminal" evidence="7">
    <location>
        <begin position="60"/>
        <end position="96"/>
    </location>
</feature>
<feature type="non-terminal residue" evidence="9">
    <location>
        <position position="197"/>
    </location>
</feature>
<name>A0A8K0G4I8_IGNLU</name>
<dbReference type="GO" id="GO:0006004">
    <property type="term" value="P:fucose metabolic process"/>
    <property type="evidence" value="ECO:0007669"/>
    <property type="project" value="InterPro"/>
</dbReference>
<dbReference type="OrthoDB" id="6039950at2759"/>
<dbReference type="EMBL" id="VTPC01079498">
    <property type="protein sequence ID" value="KAF2888162.1"/>
    <property type="molecule type" value="Genomic_DNA"/>
</dbReference>
<dbReference type="AlphaFoldDB" id="A0A8K0G4I8"/>
<evidence type="ECO:0000313" key="10">
    <source>
        <dbReference type="Proteomes" id="UP000801492"/>
    </source>
</evidence>
<dbReference type="EC" id="3.2.1.51" evidence="3"/>
<evidence type="ECO:0000313" key="9">
    <source>
        <dbReference type="EMBL" id="KAF2888162.1"/>
    </source>
</evidence>
<sequence>KLLILITPEIVWSDGDGEALDTYWKSTDFLAWLYNESPVKETVVVNDRWGSGTRCKVDSFIGNLLMNADPTSDGRITPIYEERLLDIGEWLSINGDSIYGTKPWTHQNETNINVWYTAKGPAVYAIVSFWPDGNLLELKMVRHLFENEATVTLLGNSGKVKWEKSGDSVKFHFPNKATVKSRWVWVLKIEANSLKLP</sequence>
<dbReference type="InterPro" id="IPR017853">
    <property type="entry name" value="GH"/>
</dbReference>
<comment type="function">
    <text evidence="1">Alpha-L-fucosidase is responsible for hydrolyzing the alpha-1,6-linked fucose joined to the reducing-end N-acetylglucosamine of the carbohydrate moieties of glycoproteins.</text>
</comment>
<evidence type="ECO:0000256" key="6">
    <source>
        <dbReference type="ARBA" id="ARBA00023295"/>
    </source>
</evidence>
<feature type="domain" description="Alpha-L-fucosidase C-terminal" evidence="8">
    <location>
        <begin position="107"/>
        <end position="190"/>
    </location>
</feature>
<dbReference type="Proteomes" id="UP000801492">
    <property type="component" value="Unassembled WGS sequence"/>
</dbReference>
<evidence type="ECO:0000259" key="7">
    <source>
        <dbReference type="Pfam" id="PF01120"/>
    </source>
</evidence>
<accession>A0A8K0G4I8</accession>
<keyword evidence="4" id="KW-0732">Signal</keyword>
<dbReference type="GO" id="GO:0005764">
    <property type="term" value="C:lysosome"/>
    <property type="evidence" value="ECO:0007669"/>
    <property type="project" value="TreeGrafter"/>
</dbReference>
<dbReference type="Pfam" id="PF16757">
    <property type="entry name" value="Fucosidase_C"/>
    <property type="match status" value="1"/>
</dbReference>
<evidence type="ECO:0000259" key="8">
    <source>
        <dbReference type="Pfam" id="PF16757"/>
    </source>
</evidence>
<dbReference type="SUPFAM" id="SSF51445">
    <property type="entry name" value="(Trans)glycosidases"/>
    <property type="match status" value="1"/>
</dbReference>
<feature type="domain" description="Glycoside hydrolase family 29 N-terminal" evidence="7">
    <location>
        <begin position="7"/>
        <end position="58"/>
    </location>
</feature>
<dbReference type="InterPro" id="IPR016286">
    <property type="entry name" value="FUC_metazoa-typ"/>
</dbReference>
<evidence type="ECO:0000256" key="4">
    <source>
        <dbReference type="ARBA" id="ARBA00022729"/>
    </source>
</evidence>
<dbReference type="GO" id="GO:0016139">
    <property type="term" value="P:glycoside catabolic process"/>
    <property type="evidence" value="ECO:0007669"/>
    <property type="project" value="TreeGrafter"/>
</dbReference>
<evidence type="ECO:0000256" key="3">
    <source>
        <dbReference type="ARBA" id="ARBA00012662"/>
    </source>
</evidence>
<dbReference type="Gene3D" id="3.20.20.80">
    <property type="entry name" value="Glycosidases"/>
    <property type="match status" value="2"/>
</dbReference>
<dbReference type="PANTHER" id="PTHR10030:SF37">
    <property type="entry name" value="ALPHA-L-FUCOSIDASE-RELATED"/>
    <property type="match status" value="1"/>
</dbReference>